<organism evidence="3 4">
    <name type="scientific">Desulfosporosinus metallidurans</name>
    <dbReference type="NCBI Taxonomy" id="1888891"/>
    <lineage>
        <taxon>Bacteria</taxon>
        <taxon>Bacillati</taxon>
        <taxon>Bacillota</taxon>
        <taxon>Clostridia</taxon>
        <taxon>Eubacteriales</taxon>
        <taxon>Desulfitobacteriaceae</taxon>
        <taxon>Desulfosporosinus</taxon>
    </lineage>
</organism>
<sequence>MNYPRKPMKKILLSLSLLLLTLLFATNTLAASGKLEQDDGPYHVIMQTNPENFMANQAGTMTMIITNKATGQPVTGAKVMMSKSTMMSSNAGSNSGNMDGMTMSSSMDTQGGTAMQEQSNMGGMTMNSGSYMMEGMTFNQPGQWNQAITISSPLGDSTVNFPITVGKSGPNLVLIGSVAGVVVIVGLLAAMLKRKKN</sequence>
<evidence type="ECO:0008006" key="5">
    <source>
        <dbReference type="Google" id="ProtNLM"/>
    </source>
</evidence>
<comment type="caution">
    <text evidence="3">The sequence shown here is derived from an EMBL/GenBank/DDBJ whole genome shotgun (WGS) entry which is preliminary data.</text>
</comment>
<proteinExistence type="predicted"/>
<evidence type="ECO:0000313" key="3">
    <source>
        <dbReference type="EMBL" id="OLN26706.1"/>
    </source>
</evidence>
<feature type="chain" id="PRO_5013180939" description="YtkA-like domain-containing protein" evidence="2">
    <location>
        <begin position="31"/>
        <end position="197"/>
    </location>
</feature>
<evidence type="ECO:0000256" key="2">
    <source>
        <dbReference type="SAM" id="SignalP"/>
    </source>
</evidence>
<dbReference type="AlphaFoldDB" id="A0A1Q8QH92"/>
<evidence type="ECO:0000256" key="1">
    <source>
        <dbReference type="SAM" id="Phobius"/>
    </source>
</evidence>
<keyword evidence="4" id="KW-1185">Reference proteome</keyword>
<protein>
    <recommendedName>
        <fullName evidence="5">YtkA-like domain-containing protein</fullName>
    </recommendedName>
</protein>
<dbReference type="EMBL" id="MLBF01000071">
    <property type="protein sequence ID" value="OLN26706.1"/>
    <property type="molecule type" value="Genomic_DNA"/>
</dbReference>
<name>A0A1Q8QH92_9FIRM</name>
<dbReference type="Proteomes" id="UP000186102">
    <property type="component" value="Unassembled WGS sequence"/>
</dbReference>
<reference evidence="3 4" key="1">
    <citation type="submission" date="2016-09" db="EMBL/GenBank/DDBJ databases">
        <title>Complete genome of Desulfosporosinus sp. OL.</title>
        <authorList>
            <person name="Mardanov A."/>
            <person name="Beletsky A."/>
            <person name="Panova A."/>
            <person name="Karnachuk O."/>
            <person name="Ravin N."/>
        </authorList>
    </citation>
    <scope>NUCLEOTIDE SEQUENCE [LARGE SCALE GENOMIC DNA]</scope>
    <source>
        <strain evidence="3 4">OL</strain>
    </source>
</reference>
<keyword evidence="1" id="KW-1133">Transmembrane helix</keyword>
<gene>
    <name evidence="3" type="ORF">DSOL_4860</name>
</gene>
<keyword evidence="1" id="KW-0812">Transmembrane</keyword>
<feature type="signal peptide" evidence="2">
    <location>
        <begin position="1"/>
        <end position="30"/>
    </location>
</feature>
<dbReference type="RefSeq" id="WP_075367132.1">
    <property type="nucleotide sequence ID" value="NZ_MLBF01000071.1"/>
</dbReference>
<keyword evidence="1" id="KW-0472">Membrane</keyword>
<dbReference type="OrthoDB" id="1797690at2"/>
<feature type="transmembrane region" description="Helical" evidence="1">
    <location>
        <begin position="172"/>
        <end position="192"/>
    </location>
</feature>
<accession>A0A1Q8QH92</accession>
<keyword evidence="2" id="KW-0732">Signal</keyword>
<evidence type="ECO:0000313" key="4">
    <source>
        <dbReference type="Proteomes" id="UP000186102"/>
    </source>
</evidence>